<evidence type="ECO:0000256" key="2">
    <source>
        <dbReference type="ARBA" id="ARBA00023012"/>
    </source>
</evidence>
<dbReference type="SMART" id="SM00862">
    <property type="entry name" value="Trans_reg_C"/>
    <property type="match status" value="1"/>
</dbReference>
<evidence type="ECO:0000313" key="10">
    <source>
        <dbReference type="EMBL" id="KGE73988.1"/>
    </source>
</evidence>
<dbReference type="Pfam" id="PF00072">
    <property type="entry name" value="Response_reg"/>
    <property type="match status" value="1"/>
</dbReference>
<dbReference type="STRING" id="1480694.DC28_02110"/>
<feature type="domain" description="Response regulatory" evidence="8">
    <location>
        <begin position="6"/>
        <end position="120"/>
    </location>
</feature>
<feature type="DNA-binding region" description="OmpR/PhoB-type" evidence="7">
    <location>
        <begin position="129"/>
        <end position="233"/>
    </location>
</feature>
<evidence type="ECO:0000256" key="7">
    <source>
        <dbReference type="PROSITE-ProRule" id="PRU01091"/>
    </source>
</evidence>
<dbReference type="RefSeq" id="WP_037544504.1">
    <property type="nucleotide sequence ID" value="NZ_JNUP01000001.1"/>
</dbReference>
<keyword evidence="5" id="KW-0804">Transcription</keyword>
<dbReference type="PANTHER" id="PTHR48111:SF21">
    <property type="entry name" value="DNA-BINDING DUAL MASTER TRANSCRIPTIONAL REGULATOR RPAA"/>
    <property type="match status" value="1"/>
</dbReference>
<proteinExistence type="predicted"/>
<dbReference type="GO" id="GO:0032993">
    <property type="term" value="C:protein-DNA complex"/>
    <property type="evidence" value="ECO:0007669"/>
    <property type="project" value="TreeGrafter"/>
</dbReference>
<dbReference type="GO" id="GO:0000976">
    <property type="term" value="F:transcription cis-regulatory region binding"/>
    <property type="evidence" value="ECO:0007669"/>
    <property type="project" value="TreeGrafter"/>
</dbReference>
<keyword evidence="3" id="KW-0805">Transcription regulation</keyword>
<dbReference type="EMBL" id="JNUP01000001">
    <property type="protein sequence ID" value="KGE73988.1"/>
    <property type="molecule type" value="Genomic_DNA"/>
</dbReference>
<reference evidence="10 11" key="1">
    <citation type="submission" date="2014-05" db="EMBL/GenBank/DDBJ databases">
        <title>De novo Genome Sequence of Spirocheata sp.</title>
        <authorList>
            <person name="Shivani Y."/>
            <person name="Subhash Y."/>
            <person name="Tushar L."/>
            <person name="Sasikala C."/>
            <person name="Ramana C.V."/>
        </authorList>
    </citation>
    <scope>NUCLEOTIDE SEQUENCE [LARGE SCALE GENOMIC DNA]</scope>
    <source>
        <strain evidence="10 11">JC230</strain>
    </source>
</reference>
<dbReference type="GO" id="GO:0006355">
    <property type="term" value="P:regulation of DNA-templated transcription"/>
    <property type="evidence" value="ECO:0007669"/>
    <property type="project" value="InterPro"/>
</dbReference>
<dbReference type="GO" id="GO:0005829">
    <property type="term" value="C:cytosol"/>
    <property type="evidence" value="ECO:0007669"/>
    <property type="project" value="TreeGrafter"/>
</dbReference>
<dbReference type="InterPro" id="IPR011006">
    <property type="entry name" value="CheY-like_superfamily"/>
</dbReference>
<dbReference type="PROSITE" id="PS50110">
    <property type="entry name" value="RESPONSE_REGULATORY"/>
    <property type="match status" value="1"/>
</dbReference>
<evidence type="ECO:0000313" key="11">
    <source>
        <dbReference type="Proteomes" id="UP000029692"/>
    </source>
</evidence>
<evidence type="ECO:0000256" key="4">
    <source>
        <dbReference type="ARBA" id="ARBA00023125"/>
    </source>
</evidence>
<feature type="domain" description="OmpR/PhoB-type" evidence="9">
    <location>
        <begin position="129"/>
        <end position="233"/>
    </location>
</feature>
<dbReference type="Gene3D" id="1.10.10.10">
    <property type="entry name" value="Winged helix-like DNA-binding domain superfamily/Winged helix DNA-binding domain"/>
    <property type="match status" value="1"/>
</dbReference>
<organism evidence="10 11">
    <name type="scientific">Spirochaeta lutea</name>
    <dbReference type="NCBI Taxonomy" id="1480694"/>
    <lineage>
        <taxon>Bacteria</taxon>
        <taxon>Pseudomonadati</taxon>
        <taxon>Spirochaetota</taxon>
        <taxon>Spirochaetia</taxon>
        <taxon>Spirochaetales</taxon>
        <taxon>Spirochaetaceae</taxon>
        <taxon>Spirochaeta</taxon>
    </lineage>
</organism>
<dbReference type="AlphaFoldDB" id="A0A098R2U2"/>
<dbReference type="Proteomes" id="UP000029692">
    <property type="component" value="Unassembled WGS sequence"/>
</dbReference>
<dbReference type="SMART" id="SM00448">
    <property type="entry name" value="REC"/>
    <property type="match status" value="1"/>
</dbReference>
<dbReference type="Gene3D" id="3.40.50.2300">
    <property type="match status" value="1"/>
</dbReference>
<evidence type="ECO:0000259" key="9">
    <source>
        <dbReference type="PROSITE" id="PS51755"/>
    </source>
</evidence>
<keyword evidence="2" id="KW-0902">Two-component regulatory system</keyword>
<dbReference type="InterPro" id="IPR036388">
    <property type="entry name" value="WH-like_DNA-bd_sf"/>
</dbReference>
<sequence length="233" mass="26719">MGSQKHIAVIDDDRSIRNNLSLALLDEGYRVSTFDGAQRAIKSLEAEPPHVIILDILMPRMDGLEFCRSWRENHKDTSIIFLSSLTSEEDKIEALLTGGDDYLSKPFSLKELLIRVDVCLRRIQWMSEIPTITGGKQDHEILSLDKERWRAWLQGNELSLTVSEFRILTALSHRPGQIFTREMICNAAYPQDPYVSERNVDAHIRRIRKKISALSPGTDLIETVYGLGYRFME</sequence>
<evidence type="ECO:0000256" key="3">
    <source>
        <dbReference type="ARBA" id="ARBA00023015"/>
    </source>
</evidence>
<keyword evidence="4 7" id="KW-0238">DNA-binding</keyword>
<keyword evidence="1 6" id="KW-0597">Phosphoprotein</keyword>
<feature type="modified residue" description="4-aspartylphosphate" evidence="6">
    <location>
        <position position="55"/>
    </location>
</feature>
<accession>A0A098R2U2</accession>
<evidence type="ECO:0008006" key="12">
    <source>
        <dbReference type="Google" id="ProtNLM"/>
    </source>
</evidence>
<dbReference type="eggNOG" id="COG0745">
    <property type="taxonomic scope" value="Bacteria"/>
</dbReference>
<comment type="caution">
    <text evidence="10">The sequence shown here is derived from an EMBL/GenBank/DDBJ whole genome shotgun (WGS) entry which is preliminary data.</text>
</comment>
<evidence type="ECO:0000259" key="8">
    <source>
        <dbReference type="PROSITE" id="PS50110"/>
    </source>
</evidence>
<dbReference type="PANTHER" id="PTHR48111">
    <property type="entry name" value="REGULATOR OF RPOS"/>
    <property type="match status" value="1"/>
</dbReference>
<name>A0A098R2U2_9SPIO</name>
<dbReference type="Pfam" id="PF00486">
    <property type="entry name" value="Trans_reg_C"/>
    <property type="match status" value="1"/>
</dbReference>
<gene>
    <name evidence="10" type="ORF">DC28_02110</name>
</gene>
<dbReference type="CDD" id="cd00383">
    <property type="entry name" value="trans_reg_C"/>
    <property type="match status" value="1"/>
</dbReference>
<dbReference type="CDD" id="cd17574">
    <property type="entry name" value="REC_OmpR"/>
    <property type="match status" value="1"/>
</dbReference>
<dbReference type="InterPro" id="IPR001789">
    <property type="entry name" value="Sig_transdc_resp-reg_receiver"/>
</dbReference>
<evidence type="ECO:0000256" key="5">
    <source>
        <dbReference type="ARBA" id="ARBA00023163"/>
    </source>
</evidence>
<keyword evidence="11" id="KW-1185">Reference proteome</keyword>
<dbReference type="InterPro" id="IPR001867">
    <property type="entry name" value="OmpR/PhoB-type_DNA-bd"/>
</dbReference>
<evidence type="ECO:0000256" key="1">
    <source>
        <dbReference type="ARBA" id="ARBA00022553"/>
    </source>
</evidence>
<dbReference type="GO" id="GO:0000156">
    <property type="term" value="F:phosphorelay response regulator activity"/>
    <property type="evidence" value="ECO:0007669"/>
    <property type="project" value="TreeGrafter"/>
</dbReference>
<dbReference type="PROSITE" id="PS51755">
    <property type="entry name" value="OMPR_PHOB"/>
    <property type="match status" value="1"/>
</dbReference>
<protein>
    <recommendedName>
        <fullName evidence="12">Transcriptional regulator</fullName>
    </recommendedName>
</protein>
<dbReference type="OrthoDB" id="341603at2"/>
<evidence type="ECO:0000256" key="6">
    <source>
        <dbReference type="PROSITE-ProRule" id="PRU00169"/>
    </source>
</evidence>
<dbReference type="SUPFAM" id="SSF52172">
    <property type="entry name" value="CheY-like"/>
    <property type="match status" value="1"/>
</dbReference>
<dbReference type="InterPro" id="IPR039420">
    <property type="entry name" value="WalR-like"/>
</dbReference>